<proteinExistence type="predicted"/>
<dbReference type="RefSeq" id="WP_147295481.1">
    <property type="nucleotide sequence ID" value="NZ_LR994544.1"/>
</dbReference>
<keyword evidence="2" id="KW-1185">Reference proteome</keyword>
<gene>
    <name evidence="1" type="ORF">CPBF424_39010</name>
</gene>
<dbReference type="EMBL" id="UIHB01000010">
    <property type="protein sequence ID" value="SUZ30050.1"/>
    <property type="molecule type" value="Genomic_DNA"/>
</dbReference>
<evidence type="ECO:0000313" key="2">
    <source>
        <dbReference type="Proteomes" id="UP000254168"/>
    </source>
</evidence>
<protein>
    <submittedName>
        <fullName evidence="1">Uncharacterized protein</fullName>
    </submittedName>
</protein>
<organism evidence="1 2">
    <name type="scientific">Xanthomonas euroxanthea</name>
    <dbReference type="NCBI Taxonomy" id="2259622"/>
    <lineage>
        <taxon>Bacteria</taxon>
        <taxon>Pseudomonadati</taxon>
        <taxon>Pseudomonadota</taxon>
        <taxon>Gammaproteobacteria</taxon>
        <taxon>Lysobacterales</taxon>
        <taxon>Lysobacteraceae</taxon>
        <taxon>Xanthomonas</taxon>
    </lineage>
</organism>
<sequence>MRKGSASRLVLISVAVVLAIVAMCLAWLRWHRLDQAVEADPVHAATAVVMPAGQSKPVVASAPLPPADTPLRQVFDDLSRRADQGDPAAACRLAIELDRCDVIQQQLATYDELVWRAQRARERKVVTPNANADFAAWDKMLDGMATGLLKAADRCEGVRQVSVAERVALWRQGALGGNPGALAHYAVGNAFRRRDMLELLPELQRYRKEAESMALQAASRGDLQTSLALAAAYSPRRDTGERFFLAQVVQTDLARSLALYRRGSQQLPATAGPRSREVIDDNIAWLQKRATASDLARADVLGNAWARQWSATPKAGSAALTVNEEGGVDDIEPAQCAQ</sequence>
<comment type="caution">
    <text evidence="1">The sequence shown here is derived from an EMBL/GenBank/DDBJ whole genome shotgun (WGS) entry which is preliminary data.</text>
</comment>
<accession>A0AA46CBI0</accession>
<dbReference type="Proteomes" id="UP000254168">
    <property type="component" value="Unassembled WGS sequence"/>
</dbReference>
<evidence type="ECO:0000313" key="1">
    <source>
        <dbReference type="EMBL" id="SUZ30050.1"/>
    </source>
</evidence>
<dbReference type="AlphaFoldDB" id="A0AA46CBI0"/>
<reference evidence="1 2" key="1">
    <citation type="submission" date="2018-06" db="EMBL/GenBank/DDBJ databases">
        <authorList>
            <person name="Pothier F. J."/>
        </authorList>
    </citation>
    <scope>NUCLEOTIDE SEQUENCE [LARGE SCALE GENOMIC DNA]</scope>
    <source>
        <strain evidence="1 2">CPBF 424</strain>
    </source>
</reference>
<name>A0AA46CBI0_9XANT</name>